<dbReference type="EMBL" id="CAXKWB010005380">
    <property type="protein sequence ID" value="CAL4078118.1"/>
    <property type="molecule type" value="Genomic_DNA"/>
</dbReference>
<gene>
    <name evidence="1" type="ORF">MNOR_LOCUS10568</name>
</gene>
<dbReference type="Proteomes" id="UP001497623">
    <property type="component" value="Unassembled WGS sequence"/>
</dbReference>
<evidence type="ECO:0000313" key="1">
    <source>
        <dbReference type="EMBL" id="CAL4078118.1"/>
    </source>
</evidence>
<proteinExistence type="predicted"/>
<evidence type="ECO:0000313" key="2">
    <source>
        <dbReference type="Proteomes" id="UP001497623"/>
    </source>
</evidence>
<accession>A0AAV2QCN1</accession>
<sequence>MTGLQVTEHQGPEVKMLRAKTCEKCSNVPEDALCAGKVPRYRELVSQRERPDEGDYRAFSPEKIHIIFQDDPDVDCNDWDCSDLCAHENMKCLGDAPNQAMGFPFDRPFLKKLGSLNINSIFDFVKVLPNAALQEIR</sequence>
<reference evidence="1 2" key="1">
    <citation type="submission" date="2024-05" db="EMBL/GenBank/DDBJ databases">
        <authorList>
            <person name="Wallberg A."/>
        </authorList>
    </citation>
    <scope>NUCLEOTIDE SEQUENCE [LARGE SCALE GENOMIC DNA]</scope>
</reference>
<keyword evidence="2" id="KW-1185">Reference proteome</keyword>
<dbReference type="AlphaFoldDB" id="A0AAV2QCN1"/>
<comment type="caution">
    <text evidence="1">The sequence shown here is derived from an EMBL/GenBank/DDBJ whole genome shotgun (WGS) entry which is preliminary data.</text>
</comment>
<organism evidence="1 2">
    <name type="scientific">Meganyctiphanes norvegica</name>
    <name type="common">Northern krill</name>
    <name type="synonym">Thysanopoda norvegica</name>
    <dbReference type="NCBI Taxonomy" id="48144"/>
    <lineage>
        <taxon>Eukaryota</taxon>
        <taxon>Metazoa</taxon>
        <taxon>Ecdysozoa</taxon>
        <taxon>Arthropoda</taxon>
        <taxon>Crustacea</taxon>
        <taxon>Multicrustacea</taxon>
        <taxon>Malacostraca</taxon>
        <taxon>Eumalacostraca</taxon>
        <taxon>Eucarida</taxon>
        <taxon>Euphausiacea</taxon>
        <taxon>Euphausiidae</taxon>
        <taxon>Meganyctiphanes</taxon>
    </lineage>
</organism>
<protein>
    <submittedName>
        <fullName evidence="1">Uncharacterized protein</fullName>
    </submittedName>
</protein>
<feature type="non-terminal residue" evidence="1">
    <location>
        <position position="137"/>
    </location>
</feature>
<name>A0AAV2QCN1_MEGNR</name>